<reference evidence="2 3" key="1">
    <citation type="submission" date="2021-06" db="EMBL/GenBank/DDBJ databases">
        <title>Rhodobacteraceae bacterium strain HSP-20.</title>
        <authorList>
            <person name="Chen W.-M."/>
        </authorList>
    </citation>
    <scope>NUCLEOTIDE SEQUENCE [LARGE SCALE GENOMIC DNA]</scope>
    <source>
        <strain evidence="2 3">HSP-20</strain>
    </source>
</reference>
<name>A0ABS6J1V8_9RHOB</name>
<dbReference type="InterPro" id="IPR013780">
    <property type="entry name" value="Glyco_hydro_b"/>
</dbReference>
<evidence type="ECO:0000259" key="1">
    <source>
        <dbReference type="SMART" id="SM00642"/>
    </source>
</evidence>
<dbReference type="Pfam" id="PF00128">
    <property type="entry name" value="Alpha-amylase"/>
    <property type="match status" value="1"/>
</dbReference>
<dbReference type="InterPro" id="IPR006047">
    <property type="entry name" value="GH13_cat_dom"/>
</dbReference>
<dbReference type="EMBL" id="JAAATX020000005">
    <property type="protein sequence ID" value="MBU9697744.1"/>
    <property type="molecule type" value="Genomic_DNA"/>
</dbReference>
<dbReference type="InterPro" id="IPR045857">
    <property type="entry name" value="O16G_dom_2"/>
</dbReference>
<sequence>MARTPSSDDDILALRLDRSAPDLWPMLDALYGEHPAYPAFRERLLDTMRKAWADRAPDLKRLDLKRDLEPDWFQRPDMAGYVFYIDRFAGNLHNVLEKLDYLQDLGITYVHFMPCLKPRPGDSDGGYSVMDYRAINPAYGTMADFEQVTAELRKRGISVCIDLVLNHTAKEHDWAQRAAKGDPAYQDYYLMFDAPDLPKRYEETLVEVFPDNAPGNFTHYPDFGKWVWTTFNEHQWDLNWANPQVFLEIADIMLFLANRGVDVLRLDAVAFMWKRMGTRCQSEPEVHMLLQALRAVCRITCPAVLHLEEAIVAPAEMLPYLGRGRHDGKEGNLAYHNSLMVQFWSSLATRDTRLMTHVMGTHFPDRLTNATYATYIRCHDDIGWAVTDEDAAALHLSGPGHRAFLSDFYDGSFPGSFARGALFQENPATGDKRISGSFASLAGLEKAIAEGNMAEAEHATQRILMGHALIAAWGGIPLIYMGDELAALNDYSYRDTPEHAHDSRWIHRPRMDWTAAATRHDGLTHASRVWLGVRHILQRRRATPALHAAHPIRVVPCDIPQILAFRRDAPTGTLLCLFNFAESWAHVPEDWARAQGATRMQDELSNHPVETHHGNIALPPYARVWLA</sequence>
<dbReference type="Proteomes" id="UP000731907">
    <property type="component" value="Unassembled WGS sequence"/>
</dbReference>
<gene>
    <name evidence="2" type="ORF">GU927_007770</name>
</gene>
<protein>
    <submittedName>
        <fullName evidence="2">DUF3459 domain-containing protein</fullName>
    </submittedName>
</protein>
<dbReference type="Gene3D" id="1.10.1740.10">
    <property type="match status" value="1"/>
</dbReference>
<dbReference type="PANTHER" id="PTHR10357">
    <property type="entry name" value="ALPHA-AMYLASE FAMILY MEMBER"/>
    <property type="match status" value="1"/>
</dbReference>
<dbReference type="Pfam" id="PF22582">
    <property type="entry name" value="Amylosucrase_C-like"/>
    <property type="match status" value="1"/>
</dbReference>
<dbReference type="CDD" id="cd11324">
    <property type="entry name" value="AmyAc_Amylosucrase"/>
    <property type="match status" value="1"/>
</dbReference>
<dbReference type="SUPFAM" id="SSF51011">
    <property type="entry name" value="Glycosyl hydrolase domain"/>
    <property type="match status" value="1"/>
</dbReference>
<keyword evidence="3" id="KW-1185">Reference proteome</keyword>
<proteinExistence type="predicted"/>
<dbReference type="SMART" id="SM00642">
    <property type="entry name" value="Aamy"/>
    <property type="match status" value="1"/>
</dbReference>
<dbReference type="InterPro" id="IPR044077">
    <property type="entry name" value="Amylosucrase"/>
</dbReference>
<evidence type="ECO:0000313" key="3">
    <source>
        <dbReference type="Proteomes" id="UP000731907"/>
    </source>
</evidence>
<evidence type="ECO:0000313" key="2">
    <source>
        <dbReference type="EMBL" id="MBU9697744.1"/>
    </source>
</evidence>
<feature type="domain" description="Glycosyl hydrolase family 13 catalytic" evidence="1">
    <location>
        <begin position="84"/>
        <end position="519"/>
    </location>
</feature>
<dbReference type="Gene3D" id="3.90.400.10">
    <property type="entry name" value="Oligo-1,6-glucosidase, Domain 2"/>
    <property type="match status" value="1"/>
</dbReference>
<organism evidence="2 3">
    <name type="scientific">Paragemmobacter amnigenus</name>
    <dbReference type="NCBI Taxonomy" id="2852097"/>
    <lineage>
        <taxon>Bacteria</taxon>
        <taxon>Pseudomonadati</taxon>
        <taxon>Pseudomonadota</taxon>
        <taxon>Alphaproteobacteria</taxon>
        <taxon>Rhodobacterales</taxon>
        <taxon>Paracoccaceae</taxon>
        <taxon>Paragemmobacter</taxon>
    </lineage>
</organism>
<comment type="caution">
    <text evidence="2">The sequence shown here is derived from an EMBL/GenBank/DDBJ whole genome shotgun (WGS) entry which is preliminary data.</text>
</comment>
<accession>A0ABS6J1V8</accession>
<dbReference type="PANTHER" id="PTHR10357:SF213">
    <property type="entry name" value="ALPHA AMYLASE CATALYTIC REGION"/>
    <property type="match status" value="1"/>
</dbReference>
<dbReference type="Gene3D" id="3.20.20.80">
    <property type="entry name" value="Glycosidases"/>
    <property type="match status" value="1"/>
</dbReference>
<dbReference type="SUPFAM" id="SSF51445">
    <property type="entry name" value="(Trans)glycosidases"/>
    <property type="match status" value="1"/>
</dbReference>
<dbReference type="InterPro" id="IPR055218">
    <property type="entry name" value="Amylosucrase_C"/>
</dbReference>
<dbReference type="Gene3D" id="2.60.40.1180">
    <property type="entry name" value="Golgi alpha-mannosidase II"/>
    <property type="match status" value="1"/>
</dbReference>
<dbReference type="InterPro" id="IPR017853">
    <property type="entry name" value="GH"/>
</dbReference>